<dbReference type="InterPro" id="IPR015324">
    <property type="entry name" value="Ribosomal_Rsm22-like"/>
</dbReference>
<proteinExistence type="predicted"/>
<comment type="subcellular location">
    <subcellularLocation>
        <location evidence="1">Mitochondrion</location>
    </subcellularLocation>
</comment>
<organism evidence="8 9">
    <name type="scientific">Tuber aestivum</name>
    <name type="common">summer truffle</name>
    <dbReference type="NCBI Taxonomy" id="59557"/>
    <lineage>
        <taxon>Eukaryota</taxon>
        <taxon>Fungi</taxon>
        <taxon>Dikarya</taxon>
        <taxon>Ascomycota</taxon>
        <taxon>Pezizomycotina</taxon>
        <taxon>Pezizomycetes</taxon>
        <taxon>Pezizales</taxon>
        <taxon>Tuberaceae</taxon>
        <taxon>Tuber</taxon>
    </lineage>
</organism>
<dbReference type="Pfam" id="PF09243">
    <property type="entry name" value="Rsm22"/>
    <property type="match status" value="1"/>
</dbReference>
<dbReference type="AlphaFoldDB" id="A0A292Q540"/>
<dbReference type="GO" id="GO:0046872">
    <property type="term" value="F:metal ion binding"/>
    <property type="evidence" value="ECO:0007669"/>
    <property type="project" value="UniProtKB-KW"/>
</dbReference>
<dbReference type="InterPro" id="IPR052571">
    <property type="entry name" value="Mt_RNA_Methyltransferase"/>
</dbReference>
<evidence type="ECO:0000313" key="9">
    <source>
        <dbReference type="Proteomes" id="UP001412239"/>
    </source>
</evidence>
<protein>
    <submittedName>
        <fullName evidence="8">Uncharacterized protein</fullName>
    </submittedName>
</protein>
<dbReference type="EMBL" id="LN890966">
    <property type="protein sequence ID" value="CUS13830.1"/>
    <property type="molecule type" value="Genomic_DNA"/>
</dbReference>
<gene>
    <name evidence="8" type="ORF">GSTUAT00002041001</name>
</gene>
<evidence type="ECO:0000256" key="7">
    <source>
        <dbReference type="ARBA" id="ARBA00045681"/>
    </source>
</evidence>
<keyword evidence="5" id="KW-0411">Iron-sulfur</keyword>
<dbReference type="Proteomes" id="UP001412239">
    <property type="component" value="Unassembled WGS sequence"/>
</dbReference>
<comment type="function">
    <text evidence="7">Mitochondrial ribosome (mitoribosome) assembly factor. Binds at the interface of the head and body domains of the mitochondrial small ribosomal subunit (mt-SSU), occluding the mRNA channel and preventing compaction of the head domain towards the body. Probable inactive methyltransferase: retains the characteristic folding and ability to bind S-adenosyl-L-methionine, but it probably lost its methyltransferase activity.</text>
</comment>
<sequence>TLPRIILPPIKRDSHIILDLCTATGSIERWVVPQSFGKLEYREARKSGRGDLWALGVKAGTNRNIKIGGDRRNTMSKFVTIKDPHRDGVRV</sequence>
<evidence type="ECO:0000256" key="5">
    <source>
        <dbReference type="ARBA" id="ARBA00023014"/>
    </source>
</evidence>
<dbReference type="GO" id="GO:0008168">
    <property type="term" value="F:methyltransferase activity"/>
    <property type="evidence" value="ECO:0007669"/>
    <property type="project" value="InterPro"/>
</dbReference>
<evidence type="ECO:0000256" key="1">
    <source>
        <dbReference type="ARBA" id="ARBA00004173"/>
    </source>
</evidence>
<dbReference type="PANTHER" id="PTHR13184:SF5">
    <property type="entry name" value="METHYLTRANSFERASE-LIKE PROTEIN 17, MITOCHONDRIAL"/>
    <property type="match status" value="1"/>
</dbReference>
<keyword evidence="2" id="KW-0479">Metal-binding</keyword>
<accession>A0A292Q540</accession>
<name>A0A292Q540_9PEZI</name>
<dbReference type="GO" id="GO:0003735">
    <property type="term" value="F:structural constituent of ribosome"/>
    <property type="evidence" value="ECO:0007669"/>
    <property type="project" value="TreeGrafter"/>
</dbReference>
<evidence type="ECO:0000256" key="3">
    <source>
        <dbReference type="ARBA" id="ARBA00022946"/>
    </source>
</evidence>
<dbReference type="GO" id="GO:0006412">
    <property type="term" value="P:translation"/>
    <property type="evidence" value="ECO:0007669"/>
    <property type="project" value="InterPro"/>
</dbReference>
<feature type="non-terminal residue" evidence="8">
    <location>
        <position position="1"/>
    </location>
</feature>
<feature type="non-terminal residue" evidence="8">
    <location>
        <position position="91"/>
    </location>
</feature>
<evidence type="ECO:0000256" key="2">
    <source>
        <dbReference type="ARBA" id="ARBA00022723"/>
    </source>
</evidence>
<reference evidence="8" key="1">
    <citation type="submission" date="2015-10" db="EMBL/GenBank/DDBJ databases">
        <authorList>
            <person name="Regsiter A."/>
            <person name="william w."/>
        </authorList>
    </citation>
    <scope>NUCLEOTIDE SEQUENCE</scope>
    <source>
        <strain evidence="8">Montdore</strain>
    </source>
</reference>
<dbReference type="GO" id="GO:0051536">
    <property type="term" value="F:iron-sulfur cluster binding"/>
    <property type="evidence" value="ECO:0007669"/>
    <property type="project" value="UniProtKB-KW"/>
</dbReference>
<evidence type="ECO:0000256" key="4">
    <source>
        <dbReference type="ARBA" id="ARBA00023004"/>
    </source>
</evidence>
<keyword evidence="9" id="KW-1185">Reference proteome</keyword>
<dbReference type="PANTHER" id="PTHR13184">
    <property type="entry name" value="37S RIBOSOMAL PROTEIN S22"/>
    <property type="match status" value="1"/>
</dbReference>
<evidence type="ECO:0000313" key="8">
    <source>
        <dbReference type="EMBL" id="CUS13830.1"/>
    </source>
</evidence>
<keyword evidence="6" id="KW-0496">Mitochondrion</keyword>
<keyword evidence="3" id="KW-0809">Transit peptide</keyword>
<keyword evidence="4" id="KW-0408">Iron</keyword>
<dbReference type="GO" id="GO:0005763">
    <property type="term" value="C:mitochondrial small ribosomal subunit"/>
    <property type="evidence" value="ECO:0007669"/>
    <property type="project" value="TreeGrafter"/>
</dbReference>
<evidence type="ECO:0000256" key="6">
    <source>
        <dbReference type="ARBA" id="ARBA00023128"/>
    </source>
</evidence>